<sequence>MLDHIRFAINGVLGVVQAATISSVLSKALTEEEKQSYFNCLMECKRLEIVAIKRLGGDVDDGSSD</sequence>
<organism evidence="2 3">
    <name type="scientific">Sungouiella intermedia</name>
    <dbReference type="NCBI Taxonomy" id="45354"/>
    <lineage>
        <taxon>Eukaryota</taxon>
        <taxon>Fungi</taxon>
        <taxon>Dikarya</taxon>
        <taxon>Ascomycota</taxon>
        <taxon>Saccharomycotina</taxon>
        <taxon>Pichiomycetes</taxon>
        <taxon>Metschnikowiaceae</taxon>
        <taxon>Sungouiella</taxon>
    </lineage>
</organism>
<proteinExistence type="predicted"/>
<protein>
    <submittedName>
        <fullName evidence="1">CIC11C00000003131</fullName>
    </submittedName>
    <submittedName>
        <fullName evidence="2">CIC11C00000003191</fullName>
    </submittedName>
</protein>
<evidence type="ECO:0000313" key="1">
    <source>
        <dbReference type="EMBL" id="SGZ47868.1"/>
    </source>
</evidence>
<dbReference type="AlphaFoldDB" id="A0A1L0DNN6"/>
<gene>
    <name evidence="2" type="ORF">SAMEA4029009_CIC11G00000003191</name>
    <name evidence="1" type="ORF">SAMEA4029010_CIC11G00000003131</name>
</gene>
<name>A0A1L0DNN6_9ASCO</name>
<keyword evidence="4" id="KW-1185">Reference proteome</keyword>
<reference evidence="3 4" key="1">
    <citation type="submission" date="2016-10" db="EMBL/GenBank/DDBJ databases">
        <authorList>
            <person name="de Groot N.N."/>
        </authorList>
    </citation>
    <scope>NUCLEOTIDE SEQUENCE [LARGE SCALE GENOMIC DNA]</scope>
    <source>
        <strain evidence="1 4">CBS 141442</strain>
        <strain evidence="2 3">PYCC 4715</strain>
    </source>
</reference>
<dbReference type="EMBL" id="LT635769">
    <property type="protein sequence ID" value="SGZ58188.1"/>
    <property type="molecule type" value="Genomic_DNA"/>
</dbReference>
<evidence type="ECO:0000313" key="4">
    <source>
        <dbReference type="Proteomes" id="UP000182334"/>
    </source>
</evidence>
<evidence type="ECO:0000313" key="2">
    <source>
        <dbReference type="EMBL" id="SGZ58188.1"/>
    </source>
</evidence>
<dbReference type="EMBL" id="LT635756">
    <property type="protein sequence ID" value="SGZ47868.1"/>
    <property type="molecule type" value="Genomic_DNA"/>
</dbReference>
<accession>A0A1L0DNN6</accession>
<dbReference type="Proteomes" id="UP000182334">
    <property type="component" value="Chromosome I"/>
</dbReference>
<evidence type="ECO:0000313" key="3">
    <source>
        <dbReference type="Proteomes" id="UP000182259"/>
    </source>
</evidence>
<dbReference type="Proteomes" id="UP000182259">
    <property type="component" value="Chromosome VI"/>
</dbReference>